<comment type="catalytic activity">
    <reaction evidence="4">
        <text>(10bR,4aS)-noroxomaritidine + NADPH + H(+) = (10bR,4aS)-oxomaritidine + NADP(+)</text>
        <dbReference type="Rhea" id="RHEA:63196"/>
        <dbReference type="ChEBI" id="CHEBI:15378"/>
        <dbReference type="ChEBI" id="CHEBI:57783"/>
        <dbReference type="ChEBI" id="CHEBI:58349"/>
        <dbReference type="ChEBI" id="CHEBI:133995"/>
        <dbReference type="ChEBI" id="CHEBI:146208"/>
    </reaction>
    <physiologicalReaction direction="left-to-right" evidence="4">
        <dbReference type="Rhea" id="RHEA:63197"/>
    </physiologicalReaction>
</comment>
<comment type="catalytic activity">
    <reaction evidence="3">
        <text>(10bS,4aR)-noroxomaritidine + NADPH + H(+) = (10bS,4aR)-oxomaritidine + NADP(+)</text>
        <dbReference type="Rhea" id="RHEA:63200"/>
        <dbReference type="ChEBI" id="CHEBI:15378"/>
        <dbReference type="ChEBI" id="CHEBI:57783"/>
        <dbReference type="ChEBI" id="CHEBI:58349"/>
        <dbReference type="ChEBI" id="CHEBI:133996"/>
        <dbReference type="ChEBI" id="CHEBI:146209"/>
    </reaction>
    <physiologicalReaction direction="left-to-right" evidence="3">
        <dbReference type="Rhea" id="RHEA:63201"/>
    </physiologicalReaction>
</comment>
<evidence type="ECO:0000313" key="7">
    <source>
        <dbReference type="EMBL" id="KAH0467690.1"/>
    </source>
</evidence>
<dbReference type="PRINTS" id="PR00081">
    <property type="entry name" value="GDHRDH"/>
</dbReference>
<evidence type="ECO:0000256" key="5">
    <source>
        <dbReference type="ARBA" id="ARBA00055943"/>
    </source>
</evidence>
<comment type="function">
    <text evidence="5">In the Amaryllidaceae alkaloids biosynthesic pathway, catalyzes the conversion of noroxomaritidine to oxomaritidine, a precursor of haemanthamine- and crinamine-type alkaloids, promising anticancer agents. Can also, to some extent, catalyze the condensation of 3,4-dihydroxybenzaldehyde (3,4-DHBA) and tyramine to produce norbelladine, and of isovanillin and tyramine to produce 4'-O-methylnorbelladine.</text>
</comment>
<evidence type="ECO:0000256" key="2">
    <source>
        <dbReference type="ARBA" id="ARBA00025714"/>
    </source>
</evidence>
<evidence type="ECO:0000256" key="3">
    <source>
        <dbReference type="ARBA" id="ARBA00050958"/>
    </source>
</evidence>
<dbReference type="InterPro" id="IPR020904">
    <property type="entry name" value="Sc_DH/Rdtase_CS"/>
</dbReference>
<reference evidence="7 8" key="1">
    <citation type="journal article" date="2021" name="Hortic Res">
        <title>Chromosome-scale assembly of the Dendrobium chrysotoxum genome enhances the understanding of orchid evolution.</title>
        <authorList>
            <person name="Zhang Y."/>
            <person name="Zhang G.Q."/>
            <person name="Zhang D."/>
            <person name="Liu X.D."/>
            <person name="Xu X.Y."/>
            <person name="Sun W.H."/>
            <person name="Yu X."/>
            <person name="Zhu X."/>
            <person name="Wang Z.W."/>
            <person name="Zhao X."/>
            <person name="Zhong W.Y."/>
            <person name="Chen H."/>
            <person name="Yin W.L."/>
            <person name="Huang T."/>
            <person name="Niu S.C."/>
            <person name="Liu Z.J."/>
        </authorList>
    </citation>
    <scope>NUCLEOTIDE SEQUENCE [LARGE SCALE GENOMIC DNA]</scope>
    <source>
        <strain evidence="7">Lindl</strain>
    </source>
</reference>
<sequence>MPLDSINEQMAAISHSTTTTTTTASTKDIFVTTNATFAEKAHKHEAICNGTVQTSNRPVQTSNGRAQAANGPLTYTNPLPLKDRVAIVTGGSGGIGSEISVHLAILGARVIVSYLGDPTPADAVVFTINSLSLPLSPPRAIKVETDVSDEAQVKALFDKAQQAFGPEIHILVTTAGVQDPTYPHIINSSVNQWERVFNVNAKGTFLCCREGARRLVKGGGGRIITMSSSTVGSIREGYGAYAATKAAIEVMTRVMAKELKGTGITANAVAPGPIATPMFYAGKTEEKVKAASELSPMGRLGEPRDVAPMVGFLASDAGEWVNGQVIRINGGYV</sequence>
<dbReference type="InterPro" id="IPR036291">
    <property type="entry name" value="NAD(P)-bd_dom_sf"/>
</dbReference>
<name>A0AAV7HK48_DENCH</name>
<evidence type="ECO:0000256" key="6">
    <source>
        <dbReference type="ARBA" id="ARBA00069361"/>
    </source>
</evidence>
<proteinExistence type="inferred from homology"/>
<dbReference type="AlphaFoldDB" id="A0AAV7HK48"/>
<keyword evidence="8" id="KW-1185">Reference proteome</keyword>
<dbReference type="EMBL" id="JAGFBR010000004">
    <property type="protein sequence ID" value="KAH0467690.1"/>
    <property type="molecule type" value="Genomic_DNA"/>
</dbReference>
<evidence type="ECO:0000313" key="8">
    <source>
        <dbReference type="Proteomes" id="UP000775213"/>
    </source>
</evidence>
<comment type="caution">
    <text evidence="7">The sequence shown here is derived from an EMBL/GenBank/DDBJ whole genome shotgun (WGS) entry which is preliminary data.</text>
</comment>
<dbReference type="InterPro" id="IPR002347">
    <property type="entry name" value="SDR_fam"/>
</dbReference>
<dbReference type="Proteomes" id="UP000775213">
    <property type="component" value="Unassembled WGS sequence"/>
</dbReference>
<dbReference type="Pfam" id="PF13561">
    <property type="entry name" value="adh_short_C2"/>
    <property type="match status" value="1"/>
</dbReference>
<dbReference type="PRINTS" id="PR00080">
    <property type="entry name" value="SDRFAMILY"/>
</dbReference>
<comment type="similarity">
    <text evidence="2">Belongs to the short-chain dehydrogenases/reductases (SDR) family. SDR65C subfamily.</text>
</comment>
<gene>
    <name evidence="7" type="ORF">IEQ34_002723</name>
</gene>
<dbReference type="FunFam" id="3.40.50.720:FF:000084">
    <property type="entry name" value="Short-chain dehydrogenase reductase"/>
    <property type="match status" value="1"/>
</dbReference>
<evidence type="ECO:0000256" key="1">
    <source>
        <dbReference type="ARBA" id="ARBA00023002"/>
    </source>
</evidence>
<dbReference type="Gene3D" id="3.40.50.720">
    <property type="entry name" value="NAD(P)-binding Rossmann-like Domain"/>
    <property type="match status" value="1"/>
</dbReference>
<dbReference type="PANTHER" id="PTHR48107:SF8">
    <property type="entry name" value="OS06G0185100 PROTEIN"/>
    <property type="match status" value="1"/>
</dbReference>
<dbReference type="PANTHER" id="PTHR48107">
    <property type="entry name" value="NADPH-DEPENDENT ALDEHYDE REDUCTASE-LIKE PROTEIN, CHLOROPLASTIC-RELATED"/>
    <property type="match status" value="1"/>
</dbReference>
<protein>
    <recommendedName>
        <fullName evidence="6">Noroxomaritidine/norcraugsodine reductase</fullName>
    </recommendedName>
</protein>
<dbReference type="SUPFAM" id="SSF51735">
    <property type="entry name" value="NAD(P)-binding Rossmann-fold domains"/>
    <property type="match status" value="1"/>
</dbReference>
<keyword evidence="1" id="KW-0560">Oxidoreductase</keyword>
<dbReference type="PROSITE" id="PS00061">
    <property type="entry name" value="ADH_SHORT"/>
    <property type="match status" value="1"/>
</dbReference>
<dbReference type="GO" id="GO:0016614">
    <property type="term" value="F:oxidoreductase activity, acting on CH-OH group of donors"/>
    <property type="evidence" value="ECO:0007669"/>
    <property type="project" value="UniProtKB-ARBA"/>
</dbReference>
<organism evidence="7 8">
    <name type="scientific">Dendrobium chrysotoxum</name>
    <name type="common">Orchid</name>
    <dbReference type="NCBI Taxonomy" id="161865"/>
    <lineage>
        <taxon>Eukaryota</taxon>
        <taxon>Viridiplantae</taxon>
        <taxon>Streptophyta</taxon>
        <taxon>Embryophyta</taxon>
        <taxon>Tracheophyta</taxon>
        <taxon>Spermatophyta</taxon>
        <taxon>Magnoliopsida</taxon>
        <taxon>Liliopsida</taxon>
        <taxon>Asparagales</taxon>
        <taxon>Orchidaceae</taxon>
        <taxon>Epidendroideae</taxon>
        <taxon>Malaxideae</taxon>
        <taxon>Dendrobiinae</taxon>
        <taxon>Dendrobium</taxon>
    </lineage>
</organism>
<evidence type="ECO:0000256" key="4">
    <source>
        <dbReference type="ARBA" id="ARBA00052456"/>
    </source>
</evidence>
<accession>A0AAV7HK48</accession>